<evidence type="ECO:0000256" key="1">
    <source>
        <dbReference type="SAM" id="MobiDB-lite"/>
    </source>
</evidence>
<dbReference type="InterPro" id="IPR021391">
    <property type="entry name" value="DUF3027"/>
</dbReference>
<sequence>MPQDMDNRGVSRQRQRNPRRKNTNPLLDARAIQVARGSLEELGDGEVGEHIGVSMLGPNVATHRFQAAVPGYHGWEWNAVLACAEGSRHVTVNEVALVPAHEALQAPDWVPYEERVRPGDLGPGDLMPPMPGDERLDKVEGRYRISRHGLEEARHRWHTGDYGPTSEFAEKAALHCRSCAFYLKVEGAIGENFGVCANEYSADGHLVHATYGCGAHSETPPTPSQGEEPPSAFDDELPVDY</sequence>
<name>A0A6B8W2H9_9CORY</name>
<feature type="compositionally biased region" description="Basic residues" evidence="1">
    <location>
        <begin position="11"/>
        <end position="22"/>
    </location>
</feature>
<dbReference type="EMBL" id="CP046455">
    <property type="protein sequence ID" value="QGU06691.1"/>
    <property type="molecule type" value="Genomic_DNA"/>
</dbReference>
<feature type="region of interest" description="Disordered" evidence="1">
    <location>
        <begin position="1"/>
        <end position="26"/>
    </location>
</feature>
<dbReference type="Proteomes" id="UP000424462">
    <property type="component" value="Chromosome"/>
</dbReference>
<evidence type="ECO:0008006" key="4">
    <source>
        <dbReference type="Google" id="ProtNLM"/>
    </source>
</evidence>
<keyword evidence="3" id="KW-1185">Reference proteome</keyword>
<accession>A0A6B8W2H9</accession>
<reference evidence="2 3" key="1">
    <citation type="submission" date="2019-11" db="EMBL/GenBank/DDBJ databases">
        <title>Complete genome sequence of Corynebacterium kalinowskii 1959, a novel Corynebacterium species isolated from soil of a small paddock in Vilsendorf, Germany.</title>
        <authorList>
            <person name="Schaffert L."/>
            <person name="Ruwe M."/>
            <person name="Milse J."/>
            <person name="Hanuschka K."/>
            <person name="Ortseifen V."/>
            <person name="Droste J."/>
            <person name="Brandt D."/>
            <person name="Schlueter L."/>
            <person name="Kutter Y."/>
            <person name="Vinke S."/>
            <person name="Viehoefer P."/>
            <person name="Jacob L."/>
            <person name="Luebke N.-C."/>
            <person name="Schulte-Berndt E."/>
            <person name="Hain C."/>
            <person name="Linder M."/>
            <person name="Schmidt P."/>
            <person name="Wollenschlaeger L."/>
            <person name="Luttermann T."/>
            <person name="Thieme E."/>
            <person name="Hassa J."/>
            <person name="Haak M."/>
            <person name="Wittchen M."/>
            <person name="Mentz A."/>
            <person name="Persicke M."/>
            <person name="Busche T."/>
            <person name="Ruckert C."/>
        </authorList>
    </citation>
    <scope>NUCLEOTIDE SEQUENCE [LARGE SCALE GENOMIC DNA]</scope>
    <source>
        <strain evidence="2 3">2039</strain>
    </source>
</reference>
<gene>
    <name evidence="2" type="ORF">COCCU_03710</name>
</gene>
<protein>
    <recommendedName>
        <fullName evidence="4">DUF3027 domain-containing protein</fullName>
    </recommendedName>
</protein>
<dbReference type="Pfam" id="PF11228">
    <property type="entry name" value="DUF3027"/>
    <property type="match status" value="1"/>
</dbReference>
<evidence type="ECO:0000313" key="2">
    <source>
        <dbReference type="EMBL" id="QGU06691.1"/>
    </source>
</evidence>
<dbReference type="AlphaFoldDB" id="A0A6B8W2H9"/>
<proteinExistence type="predicted"/>
<dbReference type="KEGG" id="cok:COCCU_03710"/>
<evidence type="ECO:0000313" key="3">
    <source>
        <dbReference type="Proteomes" id="UP000424462"/>
    </source>
</evidence>
<organism evidence="2 3">
    <name type="scientific">Corynebacterium occultum</name>
    <dbReference type="NCBI Taxonomy" id="2675219"/>
    <lineage>
        <taxon>Bacteria</taxon>
        <taxon>Bacillati</taxon>
        <taxon>Actinomycetota</taxon>
        <taxon>Actinomycetes</taxon>
        <taxon>Mycobacteriales</taxon>
        <taxon>Corynebacteriaceae</taxon>
        <taxon>Corynebacterium</taxon>
    </lineage>
</organism>
<feature type="region of interest" description="Disordered" evidence="1">
    <location>
        <begin position="215"/>
        <end position="241"/>
    </location>
</feature>
<dbReference type="RefSeq" id="WP_407924150.1">
    <property type="nucleotide sequence ID" value="NZ_CP046455.1"/>
</dbReference>